<dbReference type="HAMAP" id="MF_00598">
    <property type="entry name" value="Smg"/>
    <property type="match status" value="1"/>
</dbReference>
<dbReference type="Proteomes" id="UP000321192">
    <property type="component" value="Unassembled WGS sequence"/>
</dbReference>
<reference evidence="2 3" key="1">
    <citation type="submission" date="2018-09" db="EMBL/GenBank/DDBJ databases">
        <title>Metagenome Assembled Genomes from an Advanced Water Purification Facility.</title>
        <authorList>
            <person name="Stamps B.W."/>
            <person name="Spear J.R."/>
        </authorList>
    </citation>
    <scope>NUCLEOTIDE SEQUENCE [LARGE SCALE GENOMIC DNA]</scope>
    <source>
        <strain evidence="2">Bin_27_1</strain>
    </source>
</reference>
<evidence type="ECO:0000256" key="1">
    <source>
        <dbReference type="HAMAP-Rule" id="MF_00598"/>
    </source>
</evidence>
<accession>A0A5C7T1I3</accession>
<dbReference type="InterPro" id="IPR007456">
    <property type="entry name" value="Smg"/>
</dbReference>
<dbReference type="AlphaFoldDB" id="A0A5C7T1I3"/>
<evidence type="ECO:0000313" key="3">
    <source>
        <dbReference type="Proteomes" id="UP000321192"/>
    </source>
</evidence>
<sequence>MFDILVYLFESYIHADACPEGELLNRKLSAAGFEQDDISEALEWLAGLRRVARDIHPGTAPQAGSVRIYTEEEQALLDGRCRGFLSLLESAGVLGSAHRELIIERAMALADFNITLNRLKVIVLMVLWQQEEPIDTLMVDELLTEEDDWAYEPTVH</sequence>
<comment type="caution">
    <text evidence="2">The sequence shown here is derived from an EMBL/GenBank/DDBJ whole genome shotgun (WGS) entry which is preliminary data.</text>
</comment>
<comment type="similarity">
    <text evidence="1">Belongs to the Smg family.</text>
</comment>
<dbReference type="Pfam" id="PF04361">
    <property type="entry name" value="DUF494"/>
    <property type="match status" value="1"/>
</dbReference>
<proteinExistence type="inferred from homology"/>
<dbReference type="PANTHER" id="PTHR38692:SF1">
    <property type="entry name" value="PROTEIN SMG"/>
    <property type="match status" value="1"/>
</dbReference>
<name>A0A5C7T1I3_THASP</name>
<organism evidence="2 3">
    <name type="scientific">Thauera aminoaromatica</name>
    <dbReference type="NCBI Taxonomy" id="164330"/>
    <lineage>
        <taxon>Bacteria</taxon>
        <taxon>Pseudomonadati</taxon>
        <taxon>Pseudomonadota</taxon>
        <taxon>Betaproteobacteria</taxon>
        <taxon>Rhodocyclales</taxon>
        <taxon>Zoogloeaceae</taxon>
        <taxon>Thauera</taxon>
    </lineage>
</organism>
<protein>
    <recommendedName>
        <fullName evidence="1">Protein Smg homolog</fullName>
    </recommendedName>
</protein>
<evidence type="ECO:0000313" key="2">
    <source>
        <dbReference type="EMBL" id="TXH89542.1"/>
    </source>
</evidence>
<dbReference type="PANTHER" id="PTHR38692">
    <property type="entry name" value="PROTEIN SMG"/>
    <property type="match status" value="1"/>
</dbReference>
<dbReference type="RefSeq" id="WP_276657173.1">
    <property type="nucleotide sequence ID" value="NZ_SSFD01000057.1"/>
</dbReference>
<gene>
    <name evidence="1" type="primary">smg</name>
    <name evidence="2" type="ORF">E6Q80_04385</name>
</gene>
<dbReference type="EMBL" id="SSFD01000057">
    <property type="protein sequence ID" value="TXH89542.1"/>
    <property type="molecule type" value="Genomic_DNA"/>
</dbReference>